<dbReference type="STRING" id="796925.A0A137NQK5"/>
<comment type="similarity">
    <text evidence="1">Belongs to the short-chain dehydrogenases/reductases (SDR) family.</text>
</comment>
<keyword evidence="2" id="KW-0560">Oxidoreductase</keyword>
<dbReference type="InterPro" id="IPR002347">
    <property type="entry name" value="SDR_fam"/>
</dbReference>
<evidence type="ECO:0000313" key="4">
    <source>
        <dbReference type="Proteomes" id="UP000070444"/>
    </source>
</evidence>
<protein>
    <submittedName>
        <fullName evidence="3">Putative short chain dehydrogenase</fullName>
    </submittedName>
</protein>
<dbReference type="PANTHER" id="PTHR48107:SF7">
    <property type="entry name" value="RE15974P"/>
    <property type="match status" value="1"/>
</dbReference>
<dbReference type="OrthoDB" id="47007at2759"/>
<gene>
    <name evidence="3" type="ORF">CONCODRAFT_13510</name>
</gene>
<keyword evidence="4" id="KW-1185">Reference proteome</keyword>
<dbReference type="PRINTS" id="PR00080">
    <property type="entry name" value="SDRFAMILY"/>
</dbReference>
<name>A0A137NQK5_CONC2</name>
<dbReference type="OMA" id="HMAPIAE"/>
<evidence type="ECO:0000256" key="1">
    <source>
        <dbReference type="ARBA" id="ARBA00006484"/>
    </source>
</evidence>
<dbReference type="CDD" id="cd05362">
    <property type="entry name" value="THN_reductase-like_SDR_c"/>
    <property type="match status" value="1"/>
</dbReference>
<accession>A0A137NQK5</accession>
<dbReference type="Pfam" id="PF13561">
    <property type="entry name" value="adh_short_C2"/>
    <property type="match status" value="1"/>
</dbReference>
<dbReference type="PANTHER" id="PTHR48107">
    <property type="entry name" value="NADPH-DEPENDENT ALDEHYDE REDUCTASE-LIKE PROTEIN, CHLOROPLASTIC-RELATED"/>
    <property type="match status" value="1"/>
</dbReference>
<evidence type="ECO:0000256" key="2">
    <source>
        <dbReference type="ARBA" id="ARBA00023002"/>
    </source>
</evidence>
<dbReference type="Gene3D" id="3.40.50.720">
    <property type="entry name" value="NAD(P)-binding Rossmann-like Domain"/>
    <property type="match status" value="1"/>
</dbReference>
<dbReference type="GO" id="GO:0016614">
    <property type="term" value="F:oxidoreductase activity, acting on CH-OH group of donors"/>
    <property type="evidence" value="ECO:0007669"/>
    <property type="project" value="UniProtKB-ARBA"/>
</dbReference>
<sequence>MNLQNKVAFITGSSKNMGRAFAEELAKQGAKLVVHYHSDKSRAAAEEVAALASGSIIVQGDLSKVDVIKGIFKQIIDKFGGVDIVINNAGEVLKKPFTDISEEEYDRVFGINAKSAFFVMQEAAKCINDNGRIINMGTSLLAVTTPFYSAYAGSKAPLEHFTRALAKELGHRGITVNTVAPGPIDTSFFYGQETDESVAMFTEMTPAKRLGLVNDIVPVINFLVSENARWVSGQTVFVNGALIAR</sequence>
<evidence type="ECO:0000313" key="3">
    <source>
        <dbReference type="EMBL" id="KXN65045.1"/>
    </source>
</evidence>
<dbReference type="FunFam" id="3.40.50.720:FF:000084">
    <property type="entry name" value="Short-chain dehydrogenase reductase"/>
    <property type="match status" value="1"/>
</dbReference>
<dbReference type="Proteomes" id="UP000070444">
    <property type="component" value="Unassembled WGS sequence"/>
</dbReference>
<dbReference type="PRINTS" id="PR00081">
    <property type="entry name" value="GDHRDH"/>
</dbReference>
<dbReference type="InterPro" id="IPR036291">
    <property type="entry name" value="NAD(P)-bd_dom_sf"/>
</dbReference>
<organism evidence="3 4">
    <name type="scientific">Conidiobolus coronatus (strain ATCC 28846 / CBS 209.66 / NRRL 28638)</name>
    <name type="common">Delacroixia coronata</name>
    <dbReference type="NCBI Taxonomy" id="796925"/>
    <lineage>
        <taxon>Eukaryota</taxon>
        <taxon>Fungi</taxon>
        <taxon>Fungi incertae sedis</taxon>
        <taxon>Zoopagomycota</taxon>
        <taxon>Entomophthoromycotina</taxon>
        <taxon>Entomophthoromycetes</taxon>
        <taxon>Entomophthorales</taxon>
        <taxon>Ancylistaceae</taxon>
        <taxon>Conidiobolus</taxon>
    </lineage>
</organism>
<dbReference type="EMBL" id="KQ965005">
    <property type="protein sequence ID" value="KXN65045.1"/>
    <property type="molecule type" value="Genomic_DNA"/>
</dbReference>
<dbReference type="SUPFAM" id="SSF51735">
    <property type="entry name" value="NAD(P)-binding Rossmann-fold domains"/>
    <property type="match status" value="1"/>
</dbReference>
<reference evidence="3 4" key="1">
    <citation type="journal article" date="2015" name="Genome Biol. Evol.">
        <title>Phylogenomic analyses indicate that early fungi evolved digesting cell walls of algal ancestors of land plants.</title>
        <authorList>
            <person name="Chang Y."/>
            <person name="Wang S."/>
            <person name="Sekimoto S."/>
            <person name="Aerts A.L."/>
            <person name="Choi C."/>
            <person name="Clum A."/>
            <person name="LaButti K.M."/>
            <person name="Lindquist E.A."/>
            <person name="Yee Ngan C."/>
            <person name="Ohm R.A."/>
            <person name="Salamov A.A."/>
            <person name="Grigoriev I.V."/>
            <person name="Spatafora J.W."/>
            <person name="Berbee M.L."/>
        </authorList>
    </citation>
    <scope>NUCLEOTIDE SEQUENCE [LARGE SCALE GENOMIC DNA]</scope>
    <source>
        <strain evidence="3 4">NRRL 28638</strain>
    </source>
</reference>
<dbReference type="AlphaFoldDB" id="A0A137NQK5"/>
<proteinExistence type="inferred from homology"/>